<feature type="transmembrane region" description="Helical" evidence="11">
    <location>
        <begin position="253"/>
        <end position="276"/>
    </location>
</feature>
<feature type="transmembrane region" description="Helical" evidence="11">
    <location>
        <begin position="222"/>
        <end position="241"/>
    </location>
</feature>
<dbReference type="InterPro" id="IPR040690">
    <property type="entry name" value="FtsX_ECD"/>
</dbReference>
<keyword evidence="9 10" id="KW-0131">Cell cycle</keyword>
<dbReference type="RefSeq" id="WP_130020461.1">
    <property type="nucleotide sequence ID" value="NZ_SEWF01000009.1"/>
</dbReference>
<feature type="domain" description="ABC3 transporter permease C-terminal" evidence="12">
    <location>
        <begin position="169"/>
        <end position="281"/>
    </location>
</feature>
<dbReference type="Gene3D" id="3.30.70.3040">
    <property type="match status" value="1"/>
</dbReference>
<evidence type="ECO:0000256" key="5">
    <source>
        <dbReference type="ARBA" id="ARBA00022618"/>
    </source>
</evidence>
<evidence type="ECO:0000256" key="9">
    <source>
        <dbReference type="ARBA" id="ARBA00023306"/>
    </source>
</evidence>
<evidence type="ECO:0000256" key="4">
    <source>
        <dbReference type="ARBA" id="ARBA00022475"/>
    </source>
</evidence>
<dbReference type="PANTHER" id="PTHR47755">
    <property type="entry name" value="CELL DIVISION PROTEIN FTSX"/>
    <property type="match status" value="1"/>
</dbReference>
<keyword evidence="5 10" id="KW-0132">Cell division</keyword>
<feature type="transmembrane region" description="Helical" evidence="11">
    <location>
        <begin position="12"/>
        <end position="33"/>
    </location>
</feature>
<name>A0A4V1ZDH4_9BACT</name>
<evidence type="ECO:0000256" key="6">
    <source>
        <dbReference type="ARBA" id="ARBA00022692"/>
    </source>
</evidence>
<feature type="domain" description="FtsX extracellular" evidence="13">
    <location>
        <begin position="46"/>
        <end position="143"/>
    </location>
</feature>
<dbReference type="PIRSF" id="PIRSF003097">
    <property type="entry name" value="FtsX"/>
    <property type="match status" value="1"/>
</dbReference>
<dbReference type="EMBL" id="SEWF01000009">
    <property type="protein sequence ID" value="RYU96170.1"/>
    <property type="molecule type" value="Genomic_DNA"/>
</dbReference>
<evidence type="ECO:0000259" key="12">
    <source>
        <dbReference type="Pfam" id="PF02687"/>
    </source>
</evidence>
<dbReference type="InterPro" id="IPR004513">
    <property type="entry name" value="FtsX"/>
</dbReference>
<feature type="transmembrane region" description="Helical" evidence="11">
    <location>
        <begin position="163"/>
        <end position="182"/>
    </location>
</feature>
<keyword evidence="8 10" id="KW-0472">Membrane</keyword>
<evidence type="ECO:0000259" key="13">
    <source>
        <dbReference type="Pfam" id="PF18075"/>
    </source>
</evidence>
<evidence type="ECO:0000256" key="1">
    <source>
        <dbReference type="ARBA" id="ARBA00004651"/>
    </source>
</evidence>
<evidence type="ECO:0000256" key="2">
    <source>
        <dbReference type="ARBA" id="ARBA00007379"/>
    </source>
</evidence>
<dbReference type="PANTHER" id="PTHR47755:SF1">
    <property type="entry name" value="CELL DIVISION PROTEIN FTSX"/>
    <property type="match status" value="1"/>
</dbReference>
<evidence type="ECO:0000313" key="15">
    <source>
        <dbReference type="Proteomes" id="UP000293162"/>
    </source>
</evidence>
<gene>
    <name evidence="14" type="ORF">EWM59_08145</name>
</gene>
<dbReference type="GO" id="GO:0005886">
    <property type="term" value="C:plasma membrane"/>
    <property type="evidence" value="ECO:0007669"/>
    <property type="project" value="UniProtKB-SubCell"/>
</dbReference>
<dbReference type="InterPro" id="IPR003838">
    <property type="entry name" value="ABC3_permease_C"/>
</dbReference>
<dbReference type="OrthoDB" id="9813411at2"/>
<dbReference type="Proteomes" id="UP000293162">
    <property type="component" value="Unassembled WGS sequence"/>
</dbReference>
<accession>A0A4V1ZDH4</accession>
<keyword evidence="4 10" id="KW-1003">Cell membrane</keyword>
<comment type="subcellular location">
    <subcellularLocation>
        <location evidence="1">Cell membrane</location>
        <topology evidence="1">Multi-pass membrane protein</topology>
    </subcellularLocation>
</comment>
<comment type="similarity">
    <text evidence="2 10">Belongs to the ABC-4 integral membrane protein family. FtsX subfamily.</text>
</comment>
<evidence type="ECO:0000256" key="11">
    <source>
        <dbReference type="SAM" id="Phobius"/>
    </source>
</evidence>
<dbReference type="Pfam" id="PF18075">
    <property type="entry name" value="FtsX_ECD"/>
    <property type="match status" value="1"/>
</dbReference>
<keyword evidence="6 11" id="KW-0812">Transmembrane</keyword>
<evidence type="ECO:0000313" key="14">
    <source>
        <dbReference type="EMBL" id="RYU96170.1"/>
    </source>
</evidence>
<evidence type="ECO:0000256" key="3">
    <source>
        <dbReference type="ARBA" id="ARBA00021907"/>
    </source>
</evidence>
<evidence type="ECO:0000256" key="8">
    <source>
        <dbReference type="ARBA" id="ARBA00023136"/>
    </source>
</evidence>
<dbReference type="Pfam" id="PF02687">
    <property type="entry name" value="FtsX"/>
    <property type="match status" value="1"/>
</dbReference>
<keyword evidence="15" id="KW-1185">Reference proteome</keyword>
<dbReference type="AlphaFoldDB" id="A0A4V1ZDH4"/>
<keyword evidence="7 11" id="KW-1133">Transmembrane helix</keyword>
<proteinExistence type="inferred from homology"/>
<protein>
    <recommendedName>
        <fullName evidence="3 10">Cell division protein FtsX</fullName>
    </recommendedName>
</protein>
<comment type="caution">
    <text evidence="14">The sequence shown here is derived from an EMBL/GenBank/DDBJ whole genome shotgun (WGS) entry which is preliminary data.</text>
</comment>
<reference evidence="14 15" key="1">
    <citation type="submission" date="2019-02" db="EMBL/GenBank/DDBJ databases">
        <title>Bacterial novel species Emticicia sp. 17J42-9 isolated from soil.</title>
        <authorList>
            <person name="Jung H.-Y."/>
        </authorList>
    </citation>
    <scope>NUCLEOTIDE SEQUENCE [LARGE SCALE GENOMIC DNA]</scope>
    <source>
        <strain evidence="14 15">17J42-9</strain>
    </source>
</reference>
<evidence type="ECO:0000256" key="10">
    <source>
        <dbReference type="PIRNR" id="PIRNR003097"/>
    </source>
</evidence>
<sequence>MPKRKLGSYPSLLIIISLTTALFLIAFTGWIALTSKQLVSYVKQNIEVQVYLDKALTQIQQDSVRNIIAKKSYVAVADNVPQIKFISKESTAKRVFKDINEDFSSVLGENPYRDAFSLRIRESYLSELNLETIKTDLEQISGVFEADYAKDFVDSINKNAYKAFLIIASVIIVLLVAIFLLINNTIRLALYSQRLVIRSMQLVGATDWFIQKPFISRGIWQGFLSGVVAIGLFFAVQQIAVHKIEDLMILQDYIKIGFLCGGVVVLGILIIVLSTFQSMHRYLRTSLENLY</sequence>
<dbReference type="GO" id="GO:0051301">
    <property type="term" value="P:cell division"/>
    <property type="evidence" value="ECO:0007669"/>
    <property type="project" value="UniProtKB-KW"/>
</dbReference>
<evidence type="ECO:0000256" key="7">
    <source>
        <dbReference type="ARBA" id="ARBA00022989"/>
    </source>
</evidence>
<organism evidence="14 15">
    <name type="scientific">Emticicia agri</name>
    <dbReference type="NCBI Taxonomy" id="2492393"/>
    <lineage>
        <taxon>Bacteria</taxon>
        <taxon>Pseudomonadati</taxon>
        <taxon>Bacteroidota</taxon>
        <taxon>Cytophagia</taxon>
        <taxon>Cytophagales</taxon>
        <taxon>Leadbetterellaceae</taxon>
        <taxon>Emticicia</taxon>
    </lineage>
</organism>